<accession>A0A8H6WCS6</accession>
<keyword evidence="2" id="KW-1185">Reference proteome</keyword>
<gene>
    <name evidence="1" type="ORF">MIND_00183100</name>
</gene>
<dbReference type="GeneID" id="59341260"/>
<protein>
    <submittedName>
        <fullName evidence="1">Integrase catalytic domain-containing protein</fullName>
    </submittedName>
</protein>
<dbReference type="AlphaFoldDB" id="A0A8H6WCS6"/>
<sequence>MWRRKANFVVEYGRRRPRLASNAHLVLPVVIMTDTDPHAGQNFGNFLIHADQMVREARFVLESLPNVESFAVERSLRQLTAARRVLQQSNDPWLDRTEVEDLLSLVDNLIRPLSEFLVTPPPPQNLGTQTEPSGGGRPRYVLDLEDALRLHDLGNSWEDVSHAFGVSRVTMYRHLQ</sequence>
<dbReference type="Proteomes" id="UP000636479">
    <property type="component" value="Unassembled WGS sequence"/>
</dbReference>
<name>A0A8H6WCS6_9AGAR</name>
<dbReference type="OrthoDB" id="2686689at2759"/>
<dbReference type="EMBL" id="JACAZF010000002">
    <property type="protein sequence ID" value="KAF7311731.1"/>
    <property type="molecule type" value="Genomic_DNA"/>
</dbReference>
<comment type="caution">
    <text evidence="1">The sequence shown here is derived from an EMBL/GenBank/DDBJ whole genome shotgun (WGS) entry which is preliminary data.</text>
</comment>
<proteinExistence type="predicted"/>
<reference evidence="1" key="1">
    <citation type="submission" date="2020-05" db="EMBL/GenBank/DDBJ databases">
        <title>Mycena genomes resolve the evolution of fungal bioluminescence.</title>
        <authorList>
            <person name="Tsai I.J."/>
        </authorList>
    </citation>
    <scope>NUCLEOTIDE SEQUENCE</scope>
    <source>
        <strain evidence="1">171206Taipei</strain>
    </source>
</reference>
<evidence type="ECO:0000313" key="2">
    <source>
        <dbReference type="Proteomes" id="UP000636479"/>
    </source>
</evidence>
<dbReference type="RefSeq" id="XP_037223839.1">
    <property type="nucleotide sequence ID" value="XM_037358744.1"/>
</dbReference>
<evidence type="ECO:0000313" key="1">
    <source>
        <dbReference type="EMBL" id="KAF7311731.1"/>
    </source>
</evidence>
<organism evidence="1 2">
    <name type="scientific">Mycena indigotica</name>
    <dbReference type="NCBI Taxonomy" id="2126181"/>
    <lineage>
        <taxon>Eukaryota</taxon>
        <taxon>Fungi</taxon>
        <taxon>Dikarya</taxon>
        <taxon>Basidiomycota</taxon>
        <taxon>Agaricomycotina</taxon>
        <taxon>Agaricomycetes</taxon>
        <taxon>Agaricomycetidae</taxon>
        <taxon>Agaricales</taxon>
        <taxon>Marasmiineae</taxon>
        <taxon>Mycenaceae</taxon>
        <taxon>Mycena</taxon>
    </lineage>
</organism>